<protein>
    <submittedName>
        <fullName evidence="2">Uncharacterized protein</fullName>
    </submittedName>
</protein>
<reference evidence="2" key="1">
    <citation type="submission" date="2020-11" db="EMBL/GenBank/DDBJ databases">
        <authorList>
            <person name="Tran Van P."/>
        </authorList>
    </citation>
    <scope>NUCLEOTIDE SEQUENCE</scope>
</reference>
<feature type="transmembrane region" description="Helical" evidence="1">
    <location>
        <begin position="196"/>
        <end position="222"/>
    </location>
</feature>
<evidence type="ECO:0000313" key="2">
    <source>
        <dbReference type="EMBL" id="CAD7623409.1"/>
    </source>
</evidence>
<dbReference type="InterPro" id="IPR005240">
    <property type="entry name" value="DUF389"/>
</dbReference>
<gene>
    <name evidence="2" type="ORF">OSB1V03_LOCUS3865</name>
</gene>
<keyword evidence="1" id="KW-1133">Transmembrane helix</keyword>
<keyword evidence="1" id="KW-0472">Membrane</keyword>
<dbReference type="PANTHER" id="PTHR20992:SF9">
    <property type="entry name" value="AT15442P-RELATED"/>
    <property type="match status" value="1"/>
</dbReference>
<evidence type="ECO:0000313" key="3">
    <source>
        <dbReference type="Proteomes" id="UP000759131"/>
    </source>
</evidence>
<dbReference type="PANTHER" id="PTHR20992">
    <property type="entry name" value="AT15442P-RELATED"/>
    <property type="match status" value="1"/>
</dbReference>
<organism evidence="2">
    <name type="scientific">Medioppia subpectinata</name>
    <dbReference type="NCBI Taxonomy" id="1979941"/>
    <lineage>
        <taxon>Eukaryota</taxon>
        <taxon>Metazoa</taxon>
        <taxon>Ecdysozoa</taxon>
        <taxon>Arthropoda</taxon>
        <taxon>Chelicerata</taxon>
        <taxon>Arachnida</taxon>
        <taxon>Acari</taxon>
        <taxon>Acariformes</taxon>
        <taxon>Sarcoptiformes</taxon>
        <taxon>Oribatida</taxon>
        <taxon>Brachypylina</taxon>
        <taxon>Oppioidea</taxon>
        <taxon>Oppiidae</taxon>
        <taxon>Medioppia</taxon>
    </lineage>
</organism>
<dbReference type="EMBL" id="OC856225">
    <property type="protein sequence ID" value="CAD7623409.1"/>
    <property type="molecule type" value="Genomic_DNA"/>
</dbReference>
<name>A0A7R9PXC4_9ACAR</name>
<evidence type="ECO:0000256" key="1">
    <source>
        <dbReference type="SAM" id="Phobius"/>
    </source>
</evidence>
<keyword evidence="1" id="KW-0812">Transmembrane</keyword>
<sequence length="228" mass="25686">MSAVWVIITIPTKEFELEIKERENLLDVKRPKIVNKCELHTINEANENLNNEYRNKLDNLTEPLFETLVEESLTYLGIEEAVWQKSKNTSYYGISFAVDLEDSDAVIQYFKARGVGSKGSSIGIIPFSLYCYEDELDPLDEIELNENGEKDVQRKLSNFKALQSNFLKSVTARLTVAQVVDNVRSGASLTFDFVCYLIFASWIAAMGLLDNSVISLVASMLVSPMMSS</sequence>
<dbReference type="AlphaFoldDB" id="A0A7R9PXC4"/>
<proteinExistence type="predicted"/>
<keyword evidence="3" id="KW-1185">Reference proteome</keyword>
<dbReference type="OrthoDB" id="543859at2759"/>
<accession>A0A7R9PXC4</accession>
<dbReference type="Proteomes" id="UP000759131">
    <property type="component" value="Unassembled WGS sequence"/>
</dbReference>
<dbReference type="EMBL" id="CAJPIZ010001650">
    <property type="protein sequence ID" value="CAG2103839.1"/>
    <property type="molecule type" value="Genomic_DNA"/>
</dbReference>